<feature type="signal peptide" evidence="1">
    <location>
        <begin position="1"/>
        <end position="25"/>
    </location>
</feature>
<organism evidence="2 3">
    <name type="scientific">Kitasatospora putterlickiae</name>
    <dbReference type="NCBI Taxonomy" id="221725"/>
    <lineage>
        <taxon>Bacteria</taxon>
        <taxon>Bacillati</taxon>
        <taxon>Actinomycetota</taxon>
        <taxon>Actinomycetes</taxon>
        <taxon>Kitasatosporales</taxon>
        <taxon>Streptomycetaceae</taxon>
        <taxon>Kitasatospora</taxon>
    </lineage>
</organism>
<protein>
    <submittedName>
        <fullName evidence="2">DUF6230 family protein</fullName>
    </submittedName>
</protein>
<dbReference type="InterPro" id="IPR046198">
    <property type="entry name" value="DUF6230"/>
</dbReference>
<keyword evidence="3" id="KW-1185">Reference proteome</keyword>
<proteinExistence type="predicted"/>
<accession>A0ABN1YIR6</accession>
<evidence type="ECO:0000313" key="2">
    <source>
        <dbReference type="EMBL" id="GAA1414364.1"/>
    </source>
</evidence>
<name>A0ABN1YIR6_9ACTN</name>
<dbReference type="Proteomes" id="UP001499863">
    <property type="component" value="Unassembled WGS sequence"/>
</dbReference>
<dbReference type="Pfam" id="PF19741">
    <property type="entry name" value="DUF6230"/>
    <property type="match status" value="1"/>
</dbReference>
<comment type="caution">
    <text evidence="2">The sequence shown here is derived from an EMBL/GenBank/DDBJ whole genome shotgun (WGS) entry which is preliminary data.</text>
</comment>
<evidence type="ECO:0000256" key="1">
    <source>
        <dbReference type="SAM" id="SignalP"/>
    </source>
</evidence>
<feature type="chain" id="PRO_5047357366" evidence="1">
    <location>
        <begin position="26"/>
        <end position="220"/>
    </location>
</feature>
<keyword evidence="1" id="KW-0732">Signal</keyword>
<sequence>MSKTYGKTRWKRFALVMVPSLAATAAVGVGLANSALAASFSISGQQFKVSAKELHGTNFAQFGSIDVEKDKTTHPVAVSAFDTARIKGLCQSLVTDPNVIPLPFKLPKITLRLEAGDSDQQDRQVEAANLLIDLDSLEADAEFGNINIGQDASTLTGTATSGWTSALKSGLPSGKTGFAQAAETADLYGAKQTAWATSAGTFKLRGLKLNLFTDAGHECF</sequence>
<dbReference type="RefSeq" id="WP_344345203.1">
    <property type="nucleotide sequence ID" value="NZ_BAAAKJ010000484.1"/>
</dbReference>
<evidence type="ECO:0000313" key="3">
    <source>
        <dbReference type="Proteomes" id="UP001499863"/>
    </source>
</evidence>
<reference evidence="2 3" key="1">
    <citation type="journal article" date="2019" name="Int. J. Syst. Evol. Microbiol.">
        <title>The Global Catalogue of Microorganisms (GCM) 10K type strain sequencing project: providing services to taxonomists for standard genome sequencing and annotation.</title>
        <authorList>
            <consortium name="The Broad Institute Genomics Platform"/>
            <consortium name="The Broad Institute Genome Sequencing Center for Infectious Disease"/>
            <person name="Wu L."/>
            <person name="Ma J."/>
        </authorList>
    </citation>
    <scope>NUCLEOTIDE SEQUENCE [LARGE SCALE GENOMIC DNA]</scope>
    <source>
        <strain evidence="2 3">JCM 12393</strain>
    </source>
</reference>
<gene>
    <name evidence="2" type="ORF">GCM10009639_68050</name>
</gene>
<dbReference type="EMBL" id="BAAAKJ010000484">
    <property type="protein sequence ID" value="GAA1414364.1"/>
    <property type="molecule type" value="Genomic_DNA"/>
</dbReference>